<dbReference type="RefSeq" id="WP_126049589.1">
    <property type="nucleotide sequence ID" value="NZ_QYTV02000003.1"/>
</dbReference>
<dbReference type="InterPro" id="IPR023561">
    <property type="entry name" value="Carbonic_anhydrase_a-class"/>
</dbReference>
<dbReference type="SMART" id="SM01057">
    <property type="entry name" value="Carb_anhydrase"/>
    <property type="match status" value="1"/>
</dbReference>
<sequence>MKKSLLYPFLIVSLSFLLGACSEPKKETTVSKKEEVNEANEKGATESNVTPTAEWSYEEETGPEHWGELDSAYAACMKGNEQSPINIEPSLEETSETKLENIEFQYEPTQFSIVNTGHTVQANPATSSNSIVVEGIEYKLAQFHFHTPSEHQFNGQQMDMELHLVHQDANGELAVLGLLIQAGKKNEQLASIWSRLPKSETKSDIAIEEPVDLQALLPSNQTSFYYNGSLTTPPCTEKVKWIVFEEPIEMSKEQIQAFQQIFHNNQRPVQPVNGREIIKEIAQ</sequence>
<dbReference type="Gene3D" id="3.10.200.10">
    <property type="entry name" value="Alpha carbonic anhydrase"/>
    <property type="match status" value="1"/>
</dbReference>
<evidence type="ECO:0000256" key="8">
    <source>
        <dbReference type="SAM" id="SignalP"/>
    </source>
</evidence>
<evidence type="ECO:0000256" key="6">
    <source>
        <dbReference type="ARBA" id="ARBA00048348"/>
    </source>
</evidence>
<proteinExistence type="inferred from homology"/>
<dbReference type="PANTHER" id="PTHR18952">
    <property type="entry name" value="CARBONIC ANHYDRASE"/>
    <property type="match status" value="1"/>
</dbReference>
<comment type="similarity">
    <text evidence="1">Belongs to the alpha-carbonic anhydrase family.</text>
</comment>
<dbReference type="Proteomes" id="UP000287156">
    <property type="component" value="Unassembled WGS sequence"/>
</dbReference>
<dbReference type="InterPro" id="IPR036398">
    <property type="entry name" value="CA_dom_sf"/>
</dbReference>
<dbReference type="InterPro" id="IPR041891">
    <property type="entry name" value="Alpha_CA_prokaryot-like"/>
</dbReference>
<dbReference type="EMBL" id="QYTV02000003">
    <property type="protein sequence ID" value="RST75262.1"/>
    <property type="molecule type" value="Genomic_DNA"/>
</dbReference>
<evidence type="ECO:0000256" key="5">
    <source>
        <dbReference type="ARBA" id="ARBA00023239"/>
    </source>
</evidence>
<dbReference type="Pfam" id="PF00194">
    <property type="entry name" value="Carb_anhydrase"/>
    <property type="match status" value="1"/>
</dbReference>
<protein>
    <recommendedName>
        <fullName evidence="2">carbonic anhydrase</fullName>
        <ecNumber evidence="2">4.2.1.1</ecNumber>
    </recommendedName>
</protein>
<evidence type="ECO:0000256" key="7">
    <source>
        <dbReference type="SAM" id="MobiDB-lite"/>
    </source>
</evidence>
<keyword evidence="8" id="KW-0732">Signal</keyword>
<keyword evidence="3" id="KW-0479">Metal-binding</keyword>
<feature type="domain" description="Alpha-carbonic anhydrase" evidence="9">
    <location>
        <begin position="53"/>
        <end position="281"/>
    </location>
</feature>
<accession>A0A429Y1Y9</accession>
<name>A0A429Y1Y9_9BACI</name>
<dbReference type="SUPFAM" id="SSF51069">
    <property type="entry name" value="Carbonic anhydrase"/>
    <property type="match status" value="1"/>
</dbReference>
<dbReference type="PROSITE" id="PS51144">
    <property type="entry name" value="ALPHA_CA_2"/>
    <property type="match status" value="1"/>
</dbReference>
<dbReference type="PANTHER" id="PTHR18952:SF265">
    <property type="entry name" value="CARBONIC ANHYDRASE"/>
    <property type="match status" value="1"/>
</dbReference>
<dbReference type="PROSITE" id="PS51257">
    <property type="entry name" value="PROKAR_LIPOPROTEIN"/>
    <property type="match status" value="1"/>
</dbReference>
<keyword evidence="4" id="KW-0862">Zinc</keyword>
<evidence type="ECO:0000259" key="9">
    <source>
        <dbReference type="PROSITE" id="PS51144"/>
    </source>
</evidence>
<dbReference type="GO" id="GO:0008270">
    <property type="term" value="F:zinc ion binding"/>
    <property type="evidence" value="ECO:0007669"/>
    <property type="project" value="InterPro"/>
</dbReference>
<keyword evidence="11" id="KW-1185">Reference proteome</keyword>
<feature type="signal peptide" evidence="8">
    <location>
        <begin position="1"/>
        <end position="20"/>
    </location>
</feature>
<evidence type="ECO:0000313" key="10">
    <source>
        <dbReference type="EMBL" id="RST75262.1"/>
    </source>
</evidence>
<dbReference type="OrthoDB" id="5327615at2"/>
<dbReference type="EC" id="4.2.1.1" evidence="2"/>
<dbReference type="CDD" id="cd03124">
    <property type="entry name" value="alpha_CA_prokaryotic_like"/>
    <property type="match status" value="1"/>
</dbReference>
<gene>
    <name evidence="10" type="ORF">D4T97_008390</name>
</gene>
<evidence type="ECO:0000256" key="4">
    <source>
        <dbReference type="ARBA" id="ARBA00022833"/>
    </source>
</evidence>
<feature type="region of interest" description="Disordered" evidence="7">
    <location>
        <begin position="27"/>
        <end position="64"/>
    </location>
</feature>
<dbReference type="InterPro" id="IPR001148">
    <property type="entry name" value="CA_dom"/>
</dbReference>
<organism evidence="10 11">
    <name type="scientific">Siminovitchia acidinfaciens</name>
    <dbReference type="NCBI Taxonomy" id="2321395"/>
    <lineage>
        <taxon>Bacteria</taxon>
        <taxon>Bacillati</taxon>
        <taxon>Bacillota</taxon>
        <taxon>Bacilli</taxon>
        <taxon>Bacillales</taxon>
        <taxon>Bacillaceae</taxon>
        <taxon>Siminovitchia</taxon>
    </lineage>
</organism>
<dbReference type="AlphaFoldDB" id="A0A429Y1Y9"/>
<keyword evidence="5" id="KW-0456">Lyase</keyword>
<reference evidence="10" key="1">
    <citation type="submission" date="2018-12" db="EMBL/GenBank/DDBJ databases">
        <authorList>
            <person name="Sun L."/>
            <person name="Chen Z."/>
        </authorList>
    </citation>
    <scope>NUCLEOTIDE SEQUENCE [LARGE SCALE GENOMIC DNA]</scope>
    <source>
        <strain evidence="10">3-2-2</strain>
    </source>
</reference>
<comment type="catalytic activity">
    <reaction evidence="6">
        <text>hydrogencarbonate + H(+) = CO2 + H2O</text>
        <dbReference type="Rhea" id="RHEA:10748"/>
        <dbReference type="ChEBI" id="CHEBI:15377"/>
        <dbReference type="ChEBI" id="CHEBI:15378"/>
        <dbReference type="ChEBI" id="CHEBI:16526"/>
        <dbReference type="ChEBI" id="CHEBI:17544"/>
        <dbReference type="EC" id="4.2.1.1"/>
    </reaction>
</comment>
<dbReference type="GO" id="GO:0004089">
    <property type="term" value="F:carbonate dehydratase activity"/>
    <property type="evidence" value="ECO:0007669"/>
    <property type="project" value="UniProtKB-EC"/>
</dbReference>
<feature type="compositionally biased region" description="Basic and acidic residues" evidence="7">
    <location>
        <begin position="27"/>
        <end position="44"/>
    </location>
</feature>
<comment type="caution">
    <text evidence="10">The sequence shown here is derived from an EMBL/GenBank/DDBJ whole genome shotgun (WGS) entry which is preliminary data.</text>
</comment>
<evidence type="ECO:0000256" key="3">
    <source>
        <dbReference type="ARBA" id="ARBA00022723"/>
    </source>
</evidence>
<feature type="chain" id="PRO_5038754408" description="carbonic anhydrase" evidence="8">
    <location>
        <begin position="21"/>
        <end position="283"/>
    </location>
</feature>
<evidence type="ECO:0000256" key="2">
    <source>
        <dbReference type="ARBA" id="ARBA00012925"/>
    </source>
</evidence>
<evidence type="ECO:0000256" key="1">
    <source>
        <dbReference type="ARBA" id="ARBA00010718"/>
    </source>
</evidence>
<evidence type="ECO:0000313" key="11">
    <source>
        <dbReference type="Proteomes" id="UP000287156"/>
    </source>
</evidence>